<comment type="similarity">
    <text evidence="1 6">Belongs to the glycosyl hydrolase 31 family.</text>
</comment>
<dbReference type="PANTHER" id="PTHR43053">
    <property type="entry name" value="GLYCOSIDASE FAMILY 31"/>
    <property type="match status" value="1"/>
</dbReference>
<accession>A0A418MY65</accession>
<evidence type="ECO:0000313" key="10">
    <source>
        <dbReference type="EMBL" id="RIV39964.1"/>
    </source>
</evidence>
<dbReference type="GO" id="GO:0005975">
    <property type="term" value="P:carbohydrate metabolic process"/>
    <property type="evidence" value="ECO:0007669"/>
    <property type="project" value="InterPro"/>
</dbReference>
<dbReference type="SUPFAM" id="SSF117125">
    <property type="entry name" value="Putative glucosidase YicI, C-terminal domain"/>
    <property type="match status" value="1"/>
</dbReference>
<keyword evidence="3 6" id="KW-0326">Glycosidase</keyword>
<evidence type="ECO:0000256" key="5">
    <source>
        <dbReference type="ARBA" id="ARBA00066962"/>
    </source>
</evidence>
<gene>
    <name evidence="10" type="ORF">D2L64_06395</name>
</gene>
<dbReference type="Gene3D" id="3.20.20.80">
    <property type="entry name" value="Glycosidases"/>
    <property type="match status" value="1"/>
</dbReference>
<comment type="caution">
    <text evidence="10">The sequence shown here is derived from an EMBL/GenBank/DDBJ whole genome shotgun (WGS) entry which is preliminary data.</text>
</comment>
<dbReference type="GO" id="GO:0030246">
    <property type="term" value="F:carbohydrate binding"/>
    <property type="evidence" value="ECO:0007669"/>
    <property type="project" value="InterPro"/>
</dbReference>
<feature type="domain" description="Glycosyl hydrolase family 31 C-terminal" evidence="9">
    <location>
        <begin position="583"/>
        <end position="668"/>
    </location>
</feature>
<feature type="domain" description="Glycoside hydrolase family 31 TIM barrel" evidence="7">
    <location>
        <begin position="260"/>
        <end position="573"/>
    </location>
</feature>
<dbReference type="CDD" id="cd14752">
    <property type="entry name" value="GH31_N"/>
    <property type="match status" value="1"/>
</dbReference>
<dbReference type="NCBIfam" id="NF007940">
    <property type="entry name" value="PRK10658.1"/>
    <property type="match status" value="1"/>
</dbReference>
<keyword evidence="11" id="KW-1185">Reference proteome</keyword>
<evidence type="ECO:0000313" key="11">
    <source>
        <dbReference type="Proteomes" id="UP000283832"/>
    </source>
</evidence>
<evidence type="ECO:0000256" key="6">
    <source>
        <dbReference type="RuleBase" id="RU361185"/>
    </source>
</evidence>
<reference evidence="10 11" key="1">
    <citation type="submission" date="2018-08" db="EMBL/GenBank/DDBJ databases">
        <title>Jishengella sp. nov., isolated from a root of Azadirachta indica A. Juss. var. siamensis Valenton.</title>
        <authorList>
            <person name="Kuncharoen N."/>
            <person name="Tanasupawat S."/>
            <person name="Kudo T."/>
            <person name="Ohkuma M."/>
        </authorList>
    </citation>
    <scope>NUCLEOTIDE SEQUENCE [LARGE SCALE GENOMIC DNA]</scope>
    <source>
        <strain evidence="10 11">AZ1-13</strain>
    </source>
</reference>
<dbReference type="AlphaFoldDB" id="A0A418MY65"/>
<dbReference type="CDD" id="cd06593">
    <property type="entry name" value="GH31_xylosidase_YicI"/>
    <property type="match status" value="1"/>
</dbReference>
<name>A0A418MY65_9ACTN</name>
<protein>
    <recommendedName>
        <fullName evidence="5">alpha-D-xyloside xylohydrolase</fullName>
        <ecNumber evidence="5">3.2.1.177</ecNumber>
    </recommendedName>
</protein>
<dbReference type="EMBL" id="QXEC01000004">
    <property type="protein sequence ID" value="RIV39964.1"/>
    <property type="molecule type" value="Genomic_DNA"/>
</dbReference>
<dbReference type="GO" id="GO:0061634">
    <property type="term" value="F:alpha-D-xyloside xylohydrolase"/>
    <property type="evidence" value="ECO:0007669"/>
    <property type="project" value="UniProtKB-EC"/>
</dbReference>
<feature type="domain" description="Glycoside hydrolase family 31 N-terminal" evidence="8">
    <location>
        <begin position="55"/>
        <end position="218"/>
    </location>
</feature>
<dbReference type="SUPFAM" id="SSF74650">
    <property type="entry name" value="Galactose mutarotase-like"/>
    <property type="match status" value="1"/>
</dbReference>
<dbReference type="InterPro" id="IPR048395">
    <property type="entry name" value="Glyco_hydro_31_C"/>
</dbReference>
<dbReference type="Pfam" id="PF21365">
    <property type="entry name" value="Glyco_hydro_31_3rd"/>
    <property type="match status" value="1"/>
</dbReference>
<evidence type="ECO:0000259" key="9">
    <source>
        <dbReference type="Pfam" id="PF21365"/>
    </source>
</evidence>
<dbReference type="InterPro" id="IPR025887">
    <property type="entry name" value="Glyco_hydro_31_N_dom"/>
</dbReference>
<dbReference type="InterPro" id="IPR013780">
    <property type="entry name" value="Glyco_hydro_b"/>
</dbReference>
<dbReference type="InterPro" id="IPR017853">
    <property type="entry name" value="GH"/>
</dbReference>
<keyword evidence="2 6" id="KW-0378">Hydrolase</keyword>
<dbReference type="Gene3D" id="2.60.40.1180">
    <property type="entry name" value="Golgi alpha-mannosidase II"/>
    <property type="match status" value="2"/>
</dbReference>
<dbReference type="FunFam" id="3.20.20.80:FF:000053">
    <property type="entry name" value="Alpha-xylosidase YicI"/>
    <property type="match status" value="1"/>
</dbReference>
<organism evidence="10 11">
    <name type="scientific">Micromonospora radicis</name>
    <dbReference type="NCBI Taxonomy" id="1894971"/>
    <lineage>
        <taxon>Bacteria</taxon>
        <taxon>Bacillati</taxon>
        <taxon>Actinomycetota</taxon>
        <taxon>Actinomycetes</taxon>
        <taxon>Micromonosporales</taxon>
        <taxon>Micromonosporaceae</taxon>
        <taxon>Micromonospora</taxon>
    </lineage>
</organism>
<evidence type="ECO:0000256" key="3">
    <source>
        <dbReference type="ARBA" id="ARBA00023295"/>
    </source>
</evidence>
<proteinExistence type="inferred from homology"/>
<dbReference type="InterPro" id="IPR000322">
    <property type="entry name" value="Glyco_hydro_31_TIM"/>
</dbReference>
<dbReference type="Pfam" id="PF01055">
    <property type="entry name" value="Glyco_hydro_31_2nd"/>
    <property type="match status" value="1"/>
</dbReference>
<dbReference type="Proteomes" id="UP000283832">
    <property type="component" value="Unassembled WGS sequence"/>
</dbReference>
<dbReference type="SUPFAM" id="SSF51445">
    <property type="entry name" value="(Trans)glycosidases"/>
    <property type="match status" value="1"/>
</dbReference>
<evidence type="ECO:0000256" key="1">
    <source>
        <dbReference type="ARBA" id="ARBA00007806"/>
    </source>
</evidence>
<comment type="catalytic activity">
    <reaction evidence="4">
        <text>Hydrolysis of terminal, non-reducing alpha-D-xylose residues with release of alpha-D-xylose.</text>
        <dbReference type="EC" id="3.2.1.177"/>
    </reaction>
</comment>
<dbReference type="InterPro" id="IPR011013">
    <property type="entry name" value="Gal_mutarotase_sf_dom"/>
</dbReference>
<dbReference type="RefSeq" id="WP_119573772.1">
    <property type="nucleotide sequence ID" value="NZ_QXEC01000004.1"/>
</dbReference>
<evidence type="ECO:0000259" key="7">
    <source>
        <dbReference type="Pfam" id="PF01055"/>
    </source>
</evidence>
<evidence type="ECO:0000256" key="2">
    <source>
        <dbReference type="ARBA" id="ARBA00022801"/>
    </source>
</evidence>
<dbReference type="InterPro" id="IPR050985">
    <property type="entry name" value="Alpha-glycosidase_related"/>
</dbReference>
<dbReference type="SUPFAM" id="SSF51011">
    <property type="entry name" value="Glycosyl hydrolase domain"/>
    <property type="match status" value="1"/>
</dbReference>
<evidence type="ECO:0000256" key="4">
    <source>
        <dbReference type="ARBA" id="ARBA00052064"/>
    </source>
</evidence>
<dbReference type="OrthoDB" id="176168at2"/>
<dbReference type="Gene3D" id="2.60.40.1760">
    <property type="entry name" value="glycosyl hydrolase (family 31)"/>
    <property type="match status" value="1"/>
</dbReference>
<dbReference type="Pfam" id="PF13802">
    <property type="entry name" value="Gal_mutarotas_2"/>
    <property type="match status" value="1"/>
</dbReference>
<dbReference type="EC" id="3.2.1.177" evidence="5"/>
<dbReference type="PANTHER" id="PTHR43053:SF4">
    <property type="entry name" value="MYOGENESIS-REGULATING GLYCOSIDASE"/>
    <property type="match status" value="1"/>
</dbReference>
<evidence type="ECO:0000259" key="8">
    <source>
        <dbReference type="Pfam" id="PF13802"/>
    </source>
</evidence>
<sequence length="743" mass="81990">MKFTDGYWQLRPGVTVLRPGAVESVEPDERSFTVFAPIGKITGRGDTLNRPVVTVRFFSPAPGVVGVTVGHHSGGLPKQPRFALAEDGGHPVRVEVTGLSARLTTGELTVRVALTGPWQVDFLRGDKLVTSSTERSIGVVTDAEGGKYVHDRLALGVGETVYGLGERFGAYVKNGQTVDIWNADGGTASEQAYKNVPFYLSSAGYGVFVDHPEHVSFEVGSEVVSQTQFSVPGQSLTYHVIDGPTPKDVLRRYTALTGRPARVPAWSYGLWLSTSFTTSYDEKTVTEFIDGMAERDLPLSVFHFDCFWMRQFHWVDFVWDPATFPDPEGMLRRLHERGLKVCVWINPYIAQRSYLFEEGRQAGYLVRNPDGSIWQWDKWQAGMALVDFTNPDAARWFADKLKVLLDIGVDCFKTDFGERIPTDVVWHDGADPQRMHNYYSHLYNKTVFELLETERGRGEAVVFARSATAGGQQFPVHWGGDCESTFVAMAESLRGGLSLAASGFGYWSHDIGGFEGTPDATVFKRWIAFGLLSSHSRLHGSGSYRVPWAYDDEAVEVLRRFTRLKMSLMPYLAAAADEAHREGIPVMRPMIVEFPDDPAAAYLDRQYMLGPDLLVAPVMSADGQVTYYVPAGTWTNLMTGAQVTGPGWVSEKHGFDTVPVLARPGAVIPFGSVTDRPDYPWADGVRLRWYAPAPGQRTRVRIPSPDGGPGTEFEVHHQDGTATAELVAGVSSGYSCEVTEVAK</sequence>